<gene>
    <name evidence="2" type="ORF">SAMN02787144_1002105</name>
</gene>
<evidence type="ECO:0000313" key="3">
    <source>
        <dbReference type="Proteomes" id="UP000181909"/>
    </source>
</evidence>
<protein>
    <submittedName>
        <fullName evidence="2">Nucleoside-diphosphate-sugar epimerase</fullName>
    </submittedName>
</protein>
<organism evidence="2 3">
    <name type="scientific">Streptomyces atratus</name>
    <dbReference type="NCBI Taxonomy" id="1893"/>
    <lineage>
        <taxon>Bacteria</taxon>
        <taxon>Bacillati</taxon>
        <taxon>Actinomycetota</taxon>
        <taxon>Actinomycetes</taxon>
        <taxon>Kitasatosporales</taxon>
        <taxon>Streptomycetaceae</taxon>
        <taxon>Streptomyces</taxon>
    </lineage>
</organism>
<dbReference type="Pfam" id="PF01370">
    <property type="entry name" value="Epimerase"/>
    <property type="match status" value="1"/>
</dbReference>
<feature type="domain" description="NAD-dependent epimerase/dehydratase" evidence="1">
    <location>
        <begin position="2"/>
        <end position="208"/>
    </location>
</feature>
<evidence type="ECO:0000259" key="1">
    <source>
        <dbReference type="Pfam" id="PF01370"/>
    </source>
</evidence>
<dbReference type="EMBL" id="FPJO01000002">
    <property type="protein sequence ID" value="SFX28102.1"/>
    <property type="molecule type" value="Genomic_DNA"/>
</dbReference>
<dbReference type="SUPFAM" id="SSF51735">
    <property type="entry name" value="NAD(P)-binding Rossmann-fold domains"/>
    <property type="match status" value="1"/>
</dbReference>
<name>A0A1K1VSK4_STRAR</name>
<dbReference type="OrthoDB" id="7941246at2"/>
<evidence type="ECO:0000313" key="2">
    <source>
        <dbReference type="EMBL" id="SFX28102.1"/>
    </source>
</evidence>
<proteinExistence type="predicted"/>
<dbReference type="Gene3D" id="3.40.50.720">
    <property type="entry name" value="NAD(P)-binding Rossmann-like Domain"/>
    <property type="match status" value="1"/>
</dbReference>
<dbReference type="Proteomes" id="UP000181909">
    <property type="component" value="Unassembled WGS sequence"/>
</dbReference>
<dbReference type="AlphaFoldDB" id="A0A1K1VSK4"/>
<accession>A0A1K1VSK4</accession>
<dbReference type="InterPro" id="IPR036291">
    <property type="entry name" value="NAD(P)-bd_dom_sf"/>
</dbReference>
<reference evidence="2 3" key="1">
    <citation type="submission" date="2016-11" db="EMBL/GenBank/DDBJ databases">
        <authorList>
            <person name="Jaros S."/>
            <person name="Januszkiewicz K."/>
            <person name="Wedrychowicz H."/>
        </authorList>
    </citation>
    <scope>NUCLEOTIDE SEQUENCE [LARGE SCALE GENOMIC DNA]</scope>
    <source>
        <strain evidence="2 3">OK807</strain>
    </source>
</reference>
<sequence length="347" mass="36783">MLGGTEFVGRAVTEAALARGWDVTVFHRGRHEPPPGVTELLGDRTTEDGLAALAGPGDGPDGGYAWDLVVDTWSGAPSAVRDAARLLAGRAARYAYVSSRSVYDYPAPAGLPEEGPLVAGASPDAGGDVSYPLAKRGGELAALDAFGDRALLARAGLILGPWENIGRLPWWLRRIARGGPVLAPGTPDLRLQYIDARDLANWLLDAARGGLHGPYNLVSRPGHATMGQLLEACVRVTGSDAALRWTSAEKILAAGVEPWSDLPVWLPPGELYDTLHCGDVSKAYATGLRCRPVEETVADTWKWLEELGGEAPQRPDRPAVGLDPGVEAELLADTAAALMARRARRRG</sequence>
<dbReference type="STRING" id="1893.SAMN02787144_1002105"/>
<dbReference type="InterPro" id="IPR001509">
    <property type="entry name" value="Epimerase_deHydtase"/>
</dbReference>
<dbReference type="RefSeq" id="WP_072483798.1">
    <property type="nucleotide sequence ID" value="NZ_CP108276.1"/>
</dbReference>